<evidence type="ECO:0000256" key="2">
    <source>
        <dbReference type="ARBA" id="ARBA00022692"/>
    </source>
</evidence>
<keyword evidence="4 5" id="KW-0472">Membrane</keyword>
<dbReference type="Pfam" id="PF00324">
    <property type="entry name" value="AA_permease"/>
    <property type="match status" value="1"/>
</dbReference>
<comment type="subcellular location">
    <subcellularLocation>
        <location evidence="1">Membrane</location>
        <topology evidence="1">Multi-pass membrane protein</topology>
    </subcellularLocation>
</comment>
<feature type="transmembrane region" description="Helical" evidence="5">
    <location>
        <begin position="130"/>
        <end position="148"/>
    </location>
</feature>
<dbReference type="InterPro" id="IPR050367">
    <property type="entry name" value="APC_superfamily"/>
</dbReference>
<feature type="domain" description="Amino acid permease/ SLC12A" evidence="6">
    <location>
        <begin position="33"/>
        <end position="453"/>
    </location>
</feature>
<feature type="transmembrane region" description="Helical" evidence="5">
    <location>
        <begin position="198"/>
        <end position="220"/>
    </location>
</feature>
<feature type="transmembrane region" description="Helical" evidence="5">
    <location>
        <begin position="398"/>
        <end position="420"/>
    </location>
</feature>
<feature type="transmembrane region" description="Helical" evidence="5">
    <location>
        <begin position="41"/>
        <end position="63"/>
    </location>
</feature>
<keyword evidence="8" id="KW-1185">Reference proteome</keyword>
<keyword evidence="3 5" id="KW-1133">Transmembrane helix</keyword>
<feature type="transmembrane region" description="Helical" evidence="5">
    <location>
        <begin position="277"/>
        <end position="300"/>
    </location>
</feature>
<evidence type="ECO:0000256" key="3">
    <source>
        <dbReference type="ARBA" id="ARBA00022989"/>
    </source>
</evidence>
<dbReference type="AlphaFoldDB" id="A0AAX4NEV2"/>
<dbReference type="Gene3D" id="1.20.1740.10">
    <property type="entry name" value="Amino acid/polyamine transporter I"/>
    <property type="match status" value="1"/>
</dbReference>
<gene>
    <name evidence="7" type="ORF">OXIME_000550</name>
</gene>
<sequence length="474" mass="50957">MAFVKGLKKNTGGLWTGVFQGLAYIAPAATAASFFVVEAGYVGASVPLTFLLATLGVASAMYMNYEFSKRISHAGGYYSYISAGLGGRFGGFASILYYTNVMGALVGFSTLFFAGVAWPLIPQLASNPYGWLPLAFIPLVLIFTLLYFGLRPSLYYTLIGGVIEVGILIAFSLFIILSPATHNSFAPFSLNGISANNLGFGTLFAILGFVGLGSIITISEELETPKKVVPKAIVYGLIIGAITYVISSYALVVGWGITNIATFSTSTNPGFTVISNYLGPIGLLVFVLITLNSFISNGIAEGNAFSRIGYGMARDNLVFPKSMAVTDKKTGSPRKIVLFEALFVSISSIVAGLIFGPFIGATIVTALNGSILYVVHILSNFSLPVYGKNKLKFGARKWVPFLALPLPATVIYLFAIYGTFAPFPPAYPYNYAFYLFIFMILVGIVFVVYLMVKKTPEEIRKIGSAETIQEHSDE</sequence>
<dbReference type="GeneID" id="95967279"/>
<name>A0AAX4NEV2_9ARCH</name>
<dbReference type="GO" id="GO:0016020">
    <property type="term" value="C:membrane"/>
    <property type="evidence" value="ECO:0007669"/>
    <property type="project" value="UniProtKB-SubCell"/>
</dbReference>
<evidence type="ECO:0000313" key="8">
    <source>
        <dbReference type="Proteomes" id="UP001451606"/>
    </source>
</evidence>
<evidence type="ECO:0000256" key="5">
    <source>
        <dbReference type="SAM" id="Phobius"/>
    </source>
</evidence>
<keyword evidence="2 5" id="KW-0812">Transmembrane</keyword>
<dbReference type="PANTHER" id="PTHR42770">
    <property type="entry name" value="AMINO ACID TRANSPORTER-RELATED"/>
    <property type="match status" value="1"/>
</dbReference>
<protein>
    <submittedName>
        <fullName evidence="7">APC family permease</fullName>
    </submittedName>
</protein>
<organism evidence="7 8">
    <name type="scientific">Oxyplasma meridianum</name>
    <dbReference type="NCBI Taxonomy" id="3073602"/>
    <lineage>
        <taxon>Archaea</taxon>
        <taxon>Methanobacteriati</taxon>
        <taxon>Thermoplasmatota</taxon>
        <taxon>Thermoplasmata</taxon>
        <taxon>Thermoplasmatales</taxon>
        <taxon>Thermoplasmataceae</taxon>
        <taxon>Oxyplasma</taxon>
    </lineage>
</organism>
<feature type="transmembrane region" description="Helical" evidence="5">
    <location>
        <begin position="366"/>
        <end position="386"/>
    </location>
</feature>
<feature type="transmembrane region" description="Helical" evidence="5">
    <location>
        <begin position="95"/>
        <end position="118"/>
    </location>
</feature>
<proteinExistence type="predicted"/>
<dbReference type="Proteomes" id="UP001451606">
    <property type="component" value="Chromosome"/>
</dbReference>
<reference evidence="7 8" key="1">
    <citation type="submission" date="2023-09" db="EMBL/GenBank/DDBJ databases">
        <authorList>
            <person name="Golyshina O.V."/>
            <person name="Lunev E.A."/>
            <person name="Bargiela R."/>
            <person name="Gaines M.C."/>
            <person name="Daum B."/>
            <person name="Bale N.J."/>
            <person name="Koenen M."/>
            <person name="Sinninghe Damst J.S."/>
            <person name="Yakimov M."/>
            <person name="Golyshin P.N."/>
        </authorList>
    </citation>
    <scope>NUCLEOTIDE SEQUENCE [LARGE SCALE GENOMIC DNA]</scope>
    <source>
        <strain evidence="7 8">M1</strain>
    </source>
</reference>
<dbReference type="InterPro" id="IPR004841">
    <property type="entry name" value="AA-permease/SLC12A_dom"/>
</dbReference>
<dbReference type="GO" id="GO:0055085">
    <property type="term" value="P:transmembrane transport"/>
    <property type="evidence" value="ECO:0007669"/>
    <property type="project" value="InterPro"/>
</dbReference>
<dbReference type="RefSeq" id="WP_393971957.1">
    <property type="nucleotide sequence ID" value="NZ_CP133772.1"/>
</dbReference>
<evidence type="ECO:0000256" key="1">
    <source>
        <dbReference type="ARBA" id="ARBA00004141"/>
    </source>
</evidence>
<feature type="transmembrane region" description="Helical" evidence="5">
    <location>
        <begin position="12"/>
        <end position="35"/>
    </location>
</feature>
<feature type="transmembrane region" description="Helical" evidence="5">
    <location>
        <begin position="155"/>
        <end position="178"/>
    </location>
</feature>
<dbReference type="EMBL" id="CP133772">
    <property type="protein sequence ID" value="WYY00001.1"/>
    <property type="molecule type" value="Genomic_DNA"/>
</dbReference>
<evidence type="ECO:0000259" key="6">
    <source>
        <dbReference type="Pfam" id="PF00324"/>
    </source>
</evidence>
<feature type="transmembrane region" description="Helical" evidence="5">
    <location>
        <begin position="337"/>
        <end position="360"/>
    </location>
</feature>
<dbReference type="KEGG" id="omr:OXIME_000550"/>
<feature type="transmembrane region" description="Helical" evidence="5">
    <location>
        <begin position="232"/>
        <end position="257"/>
    </location>
</feature>
<evidence type="ECO:0000256" key="4">
    <source>
        <dbReference type="ARBA" id="ARBA00023136"/>
    </source>
</evidence>
<evidence type="ECO:0000313" key="7">
    <source>
        <dbReference type="EMBL" id="WYY00001.1"/>
    </source>
</evidence>
<accession>A0AAX4NEV2</accession>
<feature type="transmembrane region" description="Helical" evidence="5">
    <location>
        <begin position="432"/>
        <end position="452"/>
    </location>
</feature>
<dbReference type="PIRSF" id="PIRSF006060">
    <property type="entry name" value="AA_transporter"/>
    <property type="match status" value="1"/>
</dbReference>
<dbReference type="PANTHER" id="PTHR42770:SF11">
    <property type="entry name" value="INNER MEMBRANE TRANSPORT PROTEIN YBAT"/>
    <property type="match status" value="1"/>
</dbReference>